<keyword evidence="2" id="KW-0472">Membrane</keyword>
<dbReference type="Pfam" id="PF25973">
    <property type="entry name" value="BSH_CzcB"/>
    <property type="match status" value="1"/>
</dbReference>
<keyword evidence="2" id="KW-1133">Transmembrane helix</keyword>
<dbReference type="eggNOG" id="COG1566">
    <property type="taxonomic scope" value="Bacteria"/>
</dbReference>
<dbReference type="RefSeq" id="WP_013460102.1">
    <property type="nucleotide sequence ID" value="NC_014762.1"/>
</dbReference>
<dbReference type="Gene3D" id="2.40.50.100">
    <property type="match status" value="1"/>
</dbReference>
<dbReference type="EMBL" id="CP002355">
    <property type="protein sequence ID" value="ADR33905.1"/>
    <property type="molecule type" value="Genomic_DNA"/>
</dbReference>
<dbReference type="Gene3D" id="2.40.30.170">
    <property type="match status" value="1"/>
</dbReference>
<evidence type="ECO:0000259" key="3">
    <source>
        <dbReference type="Pfam" id="PF25973"/>
    </source>
</evidence>
<keyword evidence="5" id="KW-1185">Reference proteome</keyword>
<dbReference type="SUPFAM" id="SSF111369">
    <property type="entry name" value="HlyD-like secretion proteins"/>
    <property type="match status" value="1"/>
</dbReference>
<proteinExistence type="predicted"/>
<dbReference type="AlphaFoldDB" id="E4TXJ6"/>
<evidence type="ECO:0000313" key="4">
    <source>
        <dbReference type="EMBL" id="ADR33905.1"/>
    </source>
</evidence>
<feature type="domain" description="CzcB-like barrel-sandwich hybrid" evidence="3">
    <location>
        <begin position="50"/>
        <end position="279"/>
    </location>
</feature>
<evidence type="ECO:0000256" key="1">
    <source>
        <dbReference type="SAM" id="Coils"/>
    </source>
</evidence>
<dbReference type="KEGG" id="sku:Sulku_1242"/>
<feature type="transmembrane region" description="Helical" evidence="2">
    <location>
        <begin position="7"/>
        <end position="27"/>
    </location>
</feature>
<dbReference type="InterPro" id="IPR058647">
    <property type="entry name" value="BSH_CzcB-like"/>
</dbReference>
<evidence type="ECO:0000256" key="2">
    <source>
        <dbReference type="SAM" id="Phobius"/>
    </source>
</evidence>
<dbReference type="Proteomes" id="UP000008721">
    <property type="component" value="Chromosome"/>
</dbReference>
<organism evidence="4 5">
    <name type="scientific">Sulfuricurvum kujiense (strain ATCC BAA-921 / DSM 16994 / JCM 11577 / YK-1)</name>
    <dbReference type="NCBI Taxonomy" id="709032"/>
    <lineage>
        <taxon>Bacteria</taxon>
        <taxon>Pseudomonadati</taxon>
        <taxon>Campylobacterota</taxon>
        <taxon>Epsilonproteobacteria</taxon>
        <taxon>Campylobacterales</taxon>
        <taxon>Sulfurimonadaceae</taxon>
        <taxon>Sulfuricurvum</taxon>
    </lineage>
</organism>
<keyword evidence="1" id="KW-0175">Coiled coil</keyword>
<keyword evidence="2" id="KW-0812">Transmembrane</keyword>
<dbReference type="HOGENOM" id="CLU_018816_6_3_7"/>
<accession>E4TXJ6</accession>
<dbReference type="GO" id="GO:0005886">
    <property type="term" value="C:plasma membrane"/>
    <property type="evidence" value="ECO:0007669"/>
    <property type="project" value="TreeGrafter"/>
</dbReference>
<dbReference type="PANTHER" id="PTHR30438:SF2">
    <property type="entry name" value="MEMBRANE PROTEIN"/>
    <property type="match status" value="1"/>
</dbReference>
<name>E4TXJ6_SULKY</name>
<protein>
    <submittedName>
        <fullName evidence="4">Secretion protein HlyD family protein</fullName>
    </submittedName>
</protein>
<gene>
    <name evidence="4" type="ordered locus">Sulku_1242</name>
</gene>
<reference evidence="4 5" key="1">
    <citation type="journal article" date="2012" name="Stand. Genomic Sci.">
        <title>Complete genome sequence of the sulfur compounds oxidizing chemolithoautotroph Sulfuricurvum kujiense type strain (YK-1(T)).</title>
        <authorList>
            <person name="Han C."/>
            <person name="Kotsyurbenko O."/>
            <person name="Chertkov O."/>
            <person name="Held B."/>
            <person name="Lapidus A."/>
            <person name="Nolan M."/>
            <person name="Lucas S."/>
            <person name="Hammon N."/>
            <person name="Deshpande S."/>
            <person name="Cheng J.F."/>
            <person name="Tapia R."/>
            <person name="Goodwin L.A."/>
            <person name="Pitluck S."/>
            <person name="Liolios K."/>
            <person name="Pagani I."/>
            <person name="Ivanova N."/>
            <person name="Mavromatis K."/>
            <person name="Mikhailova N."/>
            <person name="Pati A."/>
            <person name="Chen A."/>
            <person name="Palaniappan K."/>
            <person name="Land M."/>
            <person name="Hauser L."/>
            <person name="Chang Y.J."/>
            <person name="Jeffries C.D."/>
            <person name="Brambilla E.M."/>
            <person name="Rohde M."/>
            <person name="Spring S."/>
            <person name="Sikorski J."/>
            <person name="Goker M."/>
            <person name="Woyke T."/>
            <person name="Bristow J."/>
            <person name="Eisen J.A."/>
            <person name="Markowitz V."/>
            <person name="Hugenholtz P."/>
            <person name="Kyrpides N.C."/>
            <person name="Klenk H.P."/>
            <person name="Detter J.C."/>
        </authorList>
    </citation>
    <scope>NUCLEOTIDE SEQUENCE [LARGE SCALE GENOMIC DNA]</scope>
    <source>
        <strain evidence="5">ATCC BAA-921 / DSM 16994 / JCM 11577 / YK-1</strain>
    </source>
</reference>
<feature type="coiled-coil region" evidence="1">
    <location>
        <begin position="180"/>
        <end position="207"/>
    </location>
</feature>
<evidence type="ECO:0000313" key="5">
    <source>
        <dbReference type="Proteomes" id="UP000008721"/>
    </source>
</evidence>
<dbReference type="STRING" id="709032.Sulku_1242"/>
<sequence length="385" mass="41925">MIEIAKKYWLGVAVAALFSIAAVLIYLKLHTKELPDNLVQGSGRIDGDLINVNAKYPGRIASMEVSEGEAISIGSVIAVIDSAEQKAQKAQIDAQIEAQKQQLAARKIELSIAQKSIPQTLVKAKANSSIKKAQLDELDKMINTQKNLVTQDQRDNERLNNLFNNRLIEKHQLEMSVLKLRSDQDQLSSLMDKREQLKKAIDITQSDQIEASAAQQKTDALREGINATESGIKALIASQTQANAVLSEMVLRSPVEGFVMEKIANNGEVVGAGMAVATLIDPKSLYLKIFVDTLKNGKIKIGDSAVIFLDAAPEHPIAAKVVRIEQKAEFTPKEVSVASDRIQRVFAVHLQPLKVDPLLKLGIPAVGVISLDNKGLPTSLHAVPE</sequence>
<dbReference type="PANTHER" id="PTHR30438">
    <property type="entry name" value="36 KDA ANTIGEN-RELATED"/>
    <property type="match status" value="1"/>
</dbReference>